<reference evidence="7 8" key="1">
    <citation type="journal article" date="2021" name="Elife">
        <title>Chloroplast acquisition without the gene transfer in kleptoplastic sea slugs, Plakobranchus ocellatus.</title>
        <authorList>
            <person name="Maeda T."/>
            <person name="Takahashi S."/>
            <person name="Yoshida T."/>
            <person name="Shimamura S."/>
            <person name="Takaki Y."/>
            <person name="Nagai Y."/>
            <person name="Toyoda A."/>
            <person name="Suzuki Y."/>
            <person name="Arimoto A."/>
            <person name="Ishii H."/>
            <person name="Satoh N."/>
            <person name="Nishiyama T."/>
            <person name="Hasebe M."/>
            <person name="Maruyama T."/>
            <person name="Minagawa J."/>
            <person name="Obokata J."/>
            <person name="Shigenobu S."/>
        </authorList>
    </citation>
    <scope>NUCLEOTIDE SEQUENCE [LARGE SCALE GENOMIC DNA]</scope>
</reference>
<evidence type="ECO:0000313" key="8">
    <source>
        <dbReference type="Proteomes" id="UP000762676"/>
    </source>
</evidence>
<dbReference type="Proteomes" id="UP000762676">
    <property type="component" value="Unassembled WGS sequence"/>
</dbReference>
<dbReference type="InterPro" id="IPR013818">
    <property type="entry name" value="Lipase"/>
</dbReference>
<comment type="caution">
    <text evidence="7">The sequence shown here is derived from an EMBL/GenBank/DDBJ whole genome shotgun (WGS) entry which is preliminary data.</text>
</comment>
<dbReference type="SUPFAM" id="SSF53474">
    <property type="entry name" value="alpha/beta-Hydrolases"/>
    <property type="match status" value="1"/>
</dbReference>
<gene>
    <name evidence="7" type="ORF">ElyMa_002557300</name>
</gene>
<dbReference type="GO" id="GO:0016298">
    <property type="term" value="F:lipase activity"/>
    <property type="evidence" value="ECO:0007669"/>
    <property type="project" value="InterPro"/>
</dbReference>
<evidence type="ECO:0000256" key="3">
    <source>
        <dbReference type="ARBA" id="ARBA00022525"/>
    </source>
</evidence>
<feature type="compositionally biased region" description="Polar residues" evidence="5">
    <location>
        <begin position="207"/>
        <end position="220"/>
    </location>
</feature>
<sequence length="220" mass="24629">MEAMGDVDFYPNKGEGQPGCPTSVLDRFTAAFYSTLGNAVACSHFRVLDLYMATINNVCPDGSLSAHSLRINWADNIDMHDKTEQRAWIACQAGDSCPWMGYNLDPESIARWRESPEGAGGSLLVAMQTSDSWPFCFWPLCKACQPEEIKSSQLVEMVKSSQVEQNDGRRAKGRPKPQWYDLCQRMDWQTALRPNIKLAQDRVTRRSVASQPQNGPQHPG</sequence>
<dbReference type="AlphaFoldDB" id="A0AAV4GXL3"/>
<proteinExistence type="inferred from homology"/>
<evidence type="ECO:0000313" key="7">
    <source>
        <dbReference type="EMBL" id="GFR90026.1"/>
    </source>
</evidence>
<comment type="subcellular location">
    <subcellularLocation>
        <location evidence="1">Secreted</location>
    </subcellularLocation>
</comment>
<keyword evidence="3" id="KW-0964">Secreted</keyword>
<feature type="domain" description="Lipase" evidence="6">
    <location>
        <begin position="3"/>
        <end position="105"/>
    </location>
</feature>
<dbReference type="GO" id="GO:0005615">
    <property type="term" value="C:extracellular space"/>
    <property type="evidence" value="ECO:0007669"/>
    <property type="project" value="TreeGrafter"/>
</dbReference>
<dbReference type="PANTHER" id="PTHR11610">
    <property type="entry name" value="LIPASE"/>
    <property type="match status" value="1"/>
</dbReference>
<dbReference type="InterPro" id="IPR029058">
    <property type="entry name" value="AB_hydrolase_fold"/>
</dbReference>
<evidence type="ECO:0000256" key="4">
    <source>
        <dbReference type="RuleBase" id="RU004262"/>
    </source>
</evidence>
<keyword evidence="8" id="KW-1185">Reference proteome</keyword>
<evidence type="ECO:0000256" key="1">
    <source>
        <dbReference type="ARBA" id="ARBA00004613"/>
    </source>
</evidence>
<evidence type="ECO:0000256" key="5">
    <source>
        <dbReference type="SAM" id="MobiDB-lite"/>
    </source>
</evidence>
<feature type="region of interest" description="Disordered" evidence="5">
    <location>
        <begin position="199"/>
        <end position="220"/>
    </location>
</feature>
<organism evidence="7 8">
    <name type="scientific">Elysia marginata</name>
    <dbReference type="NCBI Taxonomy" id="1093978"/>
    <lineage>
        <taxon>Eukaryota</taxon>
        <taxon>Metazoa</taxon>
        <taxon>Spiralia</taxon>
        <taxon>Lophotrochozoa</taxon>
        <taxon>Mollusca</taxon>
        <taxon>Gastropoda</taxon>
        <taxon>Heterobranchia</taxon>
        <taxon>Euthyneura</taxon>
        <taxon>Panpulmonata</taxon>
        <taxon>Sacoglossa</taxon>
        <taxon>Placobranchoidea</taxon>
        <taxon>Plakobranchidae</taxon>
        <taxon>Elysia</taxon>
    </lineage>
</organism>
<evidence type="ECO:0000259" key="6">
    <source>
        <dbReference type="Pfam" id="PF00151"/>
    </source>
</evidence>
<dbReference type="Gene3D" id="3.40.50.1820">
    <property type="entry name" value="alpha/beta hydrolase"/>
    <property type="match status" value="1"/>
</dbReference>
<comment type="similarity">
    <text evidence="2 4">Belongs to the AB hydrolase superfamily. Lipase family.</text>
</comment>
<dbReference type="InterPro" id="IPR000734">
    <property type="entry name" value="TAG_lipase"/>
</dbReference>
<protein>
    <submittedName>
        <fullName evidence="7">Inactive pancreatic lipase-related protein</fullName>
    </submittedName>
</protein>
<dbReference type="EMBL" id="BMAT01005258">
    <property type="protein sequence ID" value="GFR90026.1"/>
    <property type="molecule type" value="Genomic_DNA"/>
</dbReference>
<accession>A0AAV4GXL3</accession>
<name>A0AAV4GXL3_9GAST</name>
<evidence type="ECO:0000256" key="2">
    <source>
        <dbReference type="ARBA" id="ARBA00010701"/>
    </source>
</evidence>
<dbReference type="GO" id="GO:0016042">
    <property type="term" value="P:lipid catabolic process"/>
    <property type="evidence" value="ECO:0007669"/>
    <property type="project" value="TreeGrafter"/>
</dbReference>
<dbReference type="Pfam" id="PF00151">
    <property type="entry name" value="Lipase"/>
    <property type="match status" value="1"/>
</dbReference>